<evidence type="ECO:0000259" key="2">
    <source>
        <dbReference type="PROSITE" id="PS52045"/>
    </source>
</evidence>
<evidence type="ECO:0000313" key="3">
    <source>
        <dbReference type="EMBL" id="KAG7541778.1"/>
    </source>
</evidence>
<reference evidence="3 4" key="1">
    <citation type="submission" date="2020-12" db="EMBL/GenBank/DDBJ databases">
        <title>Concerted genomic and epigenomic changes stabilize Arabidopsis allopolyploids.</title>
        <authorList>
            <person name="Chen Z."/>
        </authorList>
    </citation>
    <scope>NUCLEOTIDE SEQUENCE [LARGE SCALE GENOMIC DNA]</scope>
    <source>
        <strain evidence="3">Allo738</strain>
        <tissue evidence="3">Leaf</tissue>
    </source>
</reference>
<sequence>MDSSNNNLVLVILLTIALVLGVKAAHIRRAITSEEEKKEMERQLKAINKPPIKSFKTEQGEIFDCIDIHKQLAFDHHLLRNHSVQLKPTSVPKWITCHNNSQKIGPLQLQLKGISCPHGTVIVKRTTIQDLINSQHLKSIGFNIPRHVLRDGNNIDLTGHHFATADYEYDNIAGVQGNINLWDPQVSHDQVSLATMAIAGGPIIEELSSISVGWMVNPLLYKDHIHLYTYWTADGYNKTGCYDIRCPGFVQVSKRIPLGVLLQPVSIYNGTQKEMDLSLHQDRVTGDWWLIFGGVNVGYWPQSLFIASGLVKGADLASWGGQVYSPTTEKSPIMGSGHFPKEGFGKAAFVNNIHILNGKGEALIPQIYTIKTHESSPNCYKAKYVHDDDEPWIRAVYYGGPGGCIGPILLEDNENELVRLLNYINKPPIKSFQTKHGDILDCIDIQKQLAFDHPQLKNHSIQLTPTTIPKWTIHNNNDSRSVPLRQDGISCPLGTVIVKRTTPDDLIQDQRLKAMGFKYSTYVSSKSKNIDLTGFHFAVAQYKNSHYGAKGNLNLWEPEVSPNQFSLASMLISRGLNEQFQGIRAGWIVYQWLNRNHTRLYTYWTTDGFKKTGCYNTLCPGFIQVNTDIPLGLLLQPVSTYNGEQYEININIYKDHITGNWWLVAFDNYVGYWPNSLFTDVGLSHGASYVSWGGEVYSPVKEKSPSMGSGHFPEEGFKKAAYVSGIEVVEDSKLEGSMGPPLHSLTTFSSTPNCYKAIKKPGSESYRTKQLEEEENDLERLLKNINKPAIKSFRTKHGDTLDCIDIHKQLAFDHPLLINHSIQLRPTTIPKWTINKNNNSEKGGSLPFRQDGISCPLGTVIVKRTTLEDLIQARSLKSMGFKSSRYVSSNGKNIDLSGYHFAVAQYKKFHYGAKGNLNIWEPEVSPNQFSLASITIAAGSNEQFQGIRAGWIVYQWLNKNHSRLYTYWTADGFEKTGCYNTLCPGFVQVSTDIPLGYLLQPVSIYGGKQYEVGINMYKDHITGNWWLVAFNNNYVGYWPESLFTDVGLGHGGSLASWGGEVYSPVKEKSPRMGSGHFPEKRSYTKVAYMNDFVVYNDLGSVGVTPPLDTLKTFSSTPNCYKVKKDQPLFATKERRAIQTKAEMKEMERQLKAINKPAIKSFKLKPTTLPEWITGNNISGTFDLLQEGISCPDGTVIVKRTTMQDLMHAQRLKSMGFNGPRSFLKERNNTNSNGKFYFAKADFGPDSFSGVKGNINIWKPKILLDQVSLAFISVGGGPKEKFASISAGWMVNPSLYYGDYVRLYASWTIHGSQTGCYDMSCPGFVQVSKTIPLSAILQPISIYDGPQYELPLTLYQDRVKGDWWFAFKDENIGYWPASLFKSLSLANNANYASWGGEVYSPVTEMAPVMGSGHWPIEGFKKAAYVSGIKIIDGSGTVLDPEVGSVKVHESRPNCYKARYVREAAKPWKKSVFYGGPGGCIG</sequence>
<dbReference type="InterPro" id="IPR053168">
    <property type="entry name" value="Glutamic_endopeptidase"/>
</dbReference>
<feature type="chain" id="PRO_5035752767" evidence="1">
    <location>
        <begin position="25"/>
        <end position="1480"/>
    </location>
</feature>
<protein>
    <submittedName>
        <fullName evidence="3">Neprosin</fullName>
    </submittedName>
</protein>
<keyword evidence="1" id="KW-0732">Signal</keyword>
<comment type="caution">
    <text evidence="3">The sequence shown here is derived from an EMBL/GenBank/DDBJ whole genome shotgun (WGS) entry which is preliminary data.</text>
</comment>
<feature type="domain" description="Neprosin PEP catalytic" evidence="2">
    <location>
        <begin position="154"/>
        <end position="405"/>
    </location>
</feature>
<evidence type="ECO:0000313" key="4">
    <source>
        <dbReference type="Proteomes" id="UP000694240"/>
    </source>
</evidence>
<dbReference type="Pfam" id="PF03080">
    <property type="entry name" value="Neprosin"/>
    <property type="match status" value="4"/>
</dbReference>
<feature type="signal peptide" evidence="1">
    <location>
        <begin position="1"/>
        <end position="24"/>
    </location>
</feature>
<dbReference type="Proteomes" id="UP000694240">
    <property type="component" value="Chromosome 12"/>
</dbReference>
<feature type="domain" description="Neprosin PEP catalytic" evidence="2">
    <location>
        <begin position="527"/>
        <end position="779"/>
    </location>
</feature>
<dbReference type="InterPro" id="IPR004314">
    <property type="entry name" value="Neprosin"/>
</dbReference>
<keyword evidence="4" id="KW-1185">Reference proteome</keyword>
<gene>
    <name evidence="3" type="ORF">ISN45_Aa07g018320</name>
</gene>
<accession>A0A8T1Y8N8</accession>
<dbReference type="PROSITE" id="PS52045">
    <property type="entry name" value="NEPROSIN_PEP_CD"/>
    <property type="match status" value="4"/>
</dbReference>
<feature type="domain" description="Neprosin PEP catalytic" evidence="2">
    <location>
        <begin position="887"/>
        <end position="1142"/>
    </location>
</feature>
<dbReference type="PANTHER" id="PTHR31589">
    <property type="entry name" value="PROTEIN, PUTATIVE (DUF239)-RELATED-RELATED"/>
    <property type="match status" value="1"/>
</dbReference>
<name>A0A8T1Y8N8_9BRAS</name>
<proteinExistence type="predicted"/>
<feature type="domain" description="Neprosin PEP catalytic" evidence="2">
    <location>
        <begin position="1228"/>
        <end position="1479"/>
    </location>
</feature>
<evidence type="ECO:0000256" key="1">
    <source>
        <dbReference type="SAM" id="SignalP"/>
    </source>
</evidence>
<organism evidence="3 4">
    <name type="scientific">Arabidopsis thaliana x Arabidopsis arenosa</name>
    <dbReference type="NCBI Taxonomy" id="1240361"/>
    <lineage>
        <taxon>Eukaryota</taxon>
        <taxon>Viridiplantae</taxon>
        <taxon>Streptophyta</taxon>
        <taxon>Embryophyta</taxon>
        <taxon>Tracheophyta</taxon>
        <taxon>Spermatophyta</taxon>
        <taxon>Magnoliopsida</taxon>
        <taxon>eudicotyledons</taxon>
        <taxon>Gunneridae</taxon>
        <taxon>Pentapetalae</taxon>
        <taxon>rosids</taxon>
        <taxon>malvids</taxon>
        <taxon>Brassicales</taxon>
        <taxon>Brassicaceae</taxon>
        <taxon>Camelineae</taxon>
        <taxon>Arabidopsis</taxon>
    </lineage>
</organism>
<dbReference type="PANTHER" id="PTHR31589:SF171">
    <property type="entry name" value="PROTEIN, PUTATIVE (DUF239)-RELATED"/>
    <property type="match status" value="1"/>
</dbReference>
<dbReference type="EMBL" id="JAEFBK010000012">
    <property type="protein sequence ID" value="KAG7541778.1"/>
    <property type="molecule type" value="Genomic_DNA"/>
</dbReference>
<dbReference type="Pfam" id="PF14365">
    <property type="entry name" value="Neprosin_AP"/>
    <property type="match status" value="3"/>
</dbReference>
<dbReference type="InterPro" id="IPR025521">
    <property type="entry name" value="Neprosin_propep"/>
</dbReference>